<dbReference type="PANTHER" id="PTHR12818">
    <property type="entry name" value="TRNA (ADENINE(37)-N6)-METHYLTRANSFERASE"/>
    <property type="match status" value="1"/>
</dbReference>
<dbReference type="Gene3D" id="2.40.30.70">
    <property type="entry name" value="YaeB-like"/>
    <property type="match status" value="1"/>
</dbReference>
<dbReference type="GO" id="GO:0089715">
    <property type="term" value="F:tRNA (L-threonylcarbamoyladenosine(37)-C2) methyltransferase activity"/>
    <property type="evidence" value="ECO:0007669"/>
    <property type="project" value="TreeGrafter"/>
</dbReference>
<dbReference type="InterPro" id="IPR036414">
    <property type="entry name" value="YaeB_N_sf"/>
</dbReference>
<dbReference type="Pfam" id="PF01980">
    <property type="entry name" value="TrmO_N"/>
    <property type="match status" value="1"/>
</dbReference>
<dbReference type="EMBL" id="AP018933">
    <property type="protein sequence ID" value="BBG29910.1"/>
    <property type="molecule type" value="Genomic_DNA"/>
</dbReference>
<evidence type="ECO:0000313" key="5">
    <source>
        <dbReference type="Proteomes" id="UP000267342"/>
    </source>
</evidence>
<protein>
    <submittedName>
        <fullName evidence="4">Uncharacterized conserved protein</fullName>
    </submittedName>
</protein>
<dbReference type="InterPro" id="IPR023368">
    <property type="entry name" value="UPF0066_cons_site"/>
</dbReference>
<comment type="similarity">
    <text evidence="2">Belongs to the tRNA methyltransferase O family.</text>
</comment>
<gene>
    <name evidence="4" type="ORF">ZBT109_1149</name>
</gene>
<organism evidence="4 5">
    <name type="scientific">Zymobacter palmae</name>
    <dbReference type="NCBI Taxonomy" id="33074"/>
    <lineage>
        <taxon>Bacteria</taxon>
        <taxon>Pseudomonadati</taxon>
        <taxon>Pseudomonadota</taxon>
        <taxon>Gammaproteobacteria</taxon>
        <taxon>Oceanospirillales</taxon>
        <taxon>Halomonadaceae</taxon>
        <taxon>Zymobacter group</taxon>
        <taxon>Zymobacter</taxon>
    </lineage>
</organism>
<reference evidence="4 5" key="1">
    <citation type="submission" date="2018-09" db="EMBL/GenBank/DDBJ databases">
        <title>Zymobacter palmae IAM14233 (=T109) whole genome analysis.</title>
        <authorList>
            <person name="Yanase H."/>
        </authorList>
    </citation>
    <scope>NUCLEOTIDE SEQUENCE [LARGE SCALE GENOMIC DNA]</scope>
    <source>
        <strain evidence="4 5">IAM14233</strain>
    </source>
</reference>
<dbReference type="Pfam" id="PF18389">
    <property type="entry name" value="TrmO_C"/>
    <property type="match status" value="1"/>
</dbReference>
<sequence>MAAFRLGPEPRAMTTTFDMMPVAIVEGCYPDKFGVPRQPGLASSATARLVLQPPFDTADALRGLEDFSHVWLTFVFHRNPTAWHALVRPPRLGGNRKVGVFASRATHRPNRIGLSLVEIAGIERTPHPTIIIRGHDLVDGTPVLDIKPYLPWSDSVDNARAGFAPAPPPQYAVIYSEAARKTLATRPDGDALVTLINDVIAQDPRPAYHRGNTERLYGVRLRDIDVKFRETVLDGQCTLKIVAIDTP</sequence>
<dbReference type="PANTHER" id="PTHR12818:SF0">
    <property type="entry name" value="TRNA (ADENINE(37)-N6)-METHYLTRANSFERASE"/>
    <property type="match status" value="1"/>
</dbReference>
<keyword evidence="1" id="KW-0949">S-adenosyl-L-methionine</keyword>
<evidence type="ECO:0000313" key="4">
    <source>
        <dbReference type="EMBL" id="BBG29910.1"/>
    </source>
</evidence>
<dbReference type="Proteomes" id="UP000267342">
    <property type="component" value="Chromosome"/>
</dbReference>
<evidence type="ECO:0000256" key="2">
    <source>
        <dbReference type="ARBA" id="ARBA00033753"/>
    </source>
</evidence>
<dbReference type="CDD" id="cd09281">
    <property type="entry name" value="UPF0066"/>
    <property type="match status" value="1"/>
</dbReference>
<dbReference type="NCBIfam" id="TIGR00104">
    <property type="entry name" value="tRNA_TsaA"/>
    <property type="match status" value="1"/>
</dbReference>
<dbReference type="PROSITE" id="PS51668">
    <property type="entry name" value="TSAA_2"/>
    <property type="match status" value="1"/>
</dbReference>
<name>A0A348HE58_9GAMM</name>
<dbReference type="PROSITE" id="PS01318">
    <property type="entry name" value="TSAA_1"/>
    <property type="match status" value="1"/>
</dbReference>
<feature type="domain" description="TsaA-like" evidence="3">
    <location>
        <begin position="19"/>
        <end position="158"/>
    </location>
</feature>
<dbReference type="KEGG" id="zpl:ZBT109_1149"/>
<dbReference type="SUPFAM" id="SSF118196">
    <property type="entry name" value="YaeB-like"/>
    <property type="match status" value="1"/>
</dbReference>
<dbReference type="Gene3D" id="3.30.2310.10">
    <property type="entry name" value="YaeB-like"/>
    <property type="match status" value="1"/>
</dbReference>
<keyword evidence="5" id="KW-1185">Reference proteome</keyword>
<proteinExistence type="inferred from homology"/>
<evidence type="ECO:0000259" key="3">
    <source>
        <dbReference type="PROSITE" id="PS51668"/>
    </source>
</evidence>
<dbReference type="InterPro" id="IPR023370">
    <property type="entry name" value="TrmO-like_N"/>
</dbReference>
<dbReference type="AlphaFoldDB" id="A0A348HE58"/>
<accession>A0A348HE58</accession>
<evidence type="ECO:0000256" key="1">
    <source>
        <dbReference type="ARBA" id="ARBA00022691"/>
    </source>
</evidence>
<dbReference type="InterPro" id="IPR041369">
    <property type="entry name" value="TrmO_C"/>
</dbReference>
<dbReference type="InterPro" id="IPR040372">
    <property type="entry name" value="YaeB-like"/>
</dbReference>
<dbReference type="InterPro" id="IPR036413">
    <property type="entry name" value="YaeB-like_sf"/>
</dbReference>